<evidence type="ECO:0000313" key="2">
    <source>
        <dbReference type="Proteomes" id="UP000298652"/>
    </source>
</evidence>
<name>A0A4U6SXF1_SETVI</name>
<evidence type="ECO:0000313" key="1">
    <source>
        <dbReference type="EMBL" id="TKV92808.1"/>
    </source>
</evidence>
<dbReference type="Gramene" id="TKV92808">
    <property type="protein sequence ID" value="TKV92808"/>
    <property type="gene ID" value="SEVIR_9G185050v2"/>
</dbReference>
<keyword evidence="2" id="KW-1185">Reference proteome</keyword>
<sequence>MYSRTLAPVHMTRGPELREPGSEFLDRIKLCQTFLS</sequence>
<organism evidence="1 2">
    <name type="scientific">Setaria viridis</name>
    <name type="common">Green bristlegrass</name>
    <name type="synonym">Setaria italica subsp. viridis</name>
    <dbReference type="NCBI Taxonomy" id="4556"/>
    <lineage>
        <taxon>Eukaryota</taxon>
        <taxon>Viridiplantae</taxon>
        <taxon>Streptophyta</taxon>
        <taxon>Embryophyta</taxon>
        <taxon>Tracheophyta</taxon>
        <taxon>Spermatophyta</taxon>
        <taxon>Magnoliopsida</taxon>
        <taxon>Liliopsida</taxon>
        <taxon>Poales</taxon>
        <taxon>Poaceae</taxon>
        <taxon>PACMAD clade</taxon>
        <taxon>Panicoideae</taxon>
        <taxon>Panicodae</taxon>
        <taxon>Paniceae</taxon>
        <taxon>Cenchrinae</taxon>
        <taxon>Setaria</taxon>
    </lineage>
</organism>
<proteinExistence type="predicted"/>
<dbReference type="EMBL" id="CM016560">
    <property type="protein sequence ID" value="TKV92808.1"/>
    <property type="molecule type" value="Genomic_DNA"/>
</dbReference>
<gene>
    <name evidence="1" type="ORF">SEVIR_9G185050v2</name>
</gene>
<dbReference type="AlphaFoldDB" id="A0A4U6SXF1"/>
<reference evidence="1" key="1">
    <citation type="submission" date="2019-03" db="EMBL/GenBank/DDBJ databases">
        <title>WGS assembly of Setaria viridis.</title>
        <authorList>
            <person name="Huang P."/>
            <person name="Jenkins J."/>
            <person name="Grimwood J."/>
            <person name="Barry K."/>
            <person name="Healey A."/>
            <person name="Mamidi S."/>
            <person name="Sreedasyam A."/>
            <person name="Shu S."/>
            <person name="Feldman M."/>
            <person name="Wu J."/>
            <person name="Yu Y."/>
            <person name="Chen C."/>
            <person name="Johnson J."/>
            <person name="Rokhsar D."/>
            <person name="Baxter I."/>
            <person name="Schmutz J."/>
            <person name="Brutnell T."/>
            <person name="Kellogg E."/>
        </authorList>
    </citation>
    <scope>NUCLEOTIDE SEQUENCE [LARGE SCALE GENOMIC DNA]</scope>
</reference>
<accession>A0A4U6SXF1</accession>
<protein>
    <submittedName>
        <fullName evidence="1">Uncharacterized protein</fullName>
    </submittedName>
</protein>
<dbReference type="Proteomes" id="UP000298652">
    <property type="component" value="Chromosome 9"/>
</dbReference>